<organism evidence="10 11">
    <name type="scientific">Rhodanobacter lycopersici</name>
    <dbReference type="NCBI Taxonomy" id="3162487"/>
    <lineage>
        <taxon>Bacteria</taxon>
        <taxon>Pseudomonadati</taxon>
        <taxon>Pseudomonadota</taxon>
        <taxon>Gammaproteobacteria</taxon>
        <taxon>Lysobacterales</taxon>
        <taxon>Rhodanobacteraceae</taxon>
        <taxon>Rhodanobacter</taxon>
    </lineage>
</organism>
<dbReference type="PANTHER" id="PTHR30069">
    <property type="entry name" value="TONB-DEPENDENT OUTER MEMBRANE RECEPTOR"/>
    <property type="match status" value="1"/>
</dbReference>
<gene>
    <name evidence="10" type="ORF">ABQJ54_09765</name>
</gene>
<evidence type="ECO:0000256" key="5">
    <source>
        <dbReference type="ARBA" id="ARBA00023136"/>
    </source>
</evidence>
<feature type="region of interest" description="Disordered" evidence="7">
    <location>
        <begin position="463"/>
        <end position="487"/>
    </location>
</feature>
<name>A0ABV3QFG7_9GAMM</name>
<keyword evidence="4" id="KW-0812">Transmembrane</keyword>
<dbReference type="SUPFAM" id="SSF56935">
    <property type="entry name" value="Porins"/>
    <property type="match status" value="1"/>
</dbReference>
<protein>
    <submittedName>
        <fullName evidence="10">TonB-dependent receptor</fullName>
    </submittedName>
</protein>
<evidence type="ECO:0000313" key="10">
    <source>
        <dbReference type="EMBL" id="MEW9572042.1"/>
    </source>
</evidence>
<feature type="domain" description="TonB-dependent receptor plug" evidence="8">
    <location>
        <begin position="140"/>
        <end position="245"/>
    </location>
</feature>
<evidence type="ECO:0000256" key="3">
    <source>
        <dbReference type="ARBA" id="ARBA00022452"/>
    </source>
</evidence>
<dbReference type="InterPro" id="IPR012910">
    <property type="entry name" value="Plug_dom"/>
</dbReference>
<dbReference type="Pfam" id="PF07715">
    <property type="entry name" value="Plug"/>
    <property type="match status" value="1"/>
</dbReference>
<dbReference type="InterPro" id="IPR036942">
    <property type="entry name" value="Beta-barrel_TonB_sf"/>
</dbReference>
<sequence length="1052" mass="113176">MSKRFMREGQYRRNTLAAALAVGLGLTGVAYGQATTGSVYGTAPVASGETVRIVNNQTGLTREVAVGSDGRYGANQLPVGDYTVSLMQGGNEVSKREHVQVSVAGGTPVPFAAAEAGKNVQNLSSVTVTANSLPAIDVSSTRQTSVITAQQLKQLPLARNAESIAVLAPGVAGGNASLGTGPAGTPLISFGGDSTAENAYYINGFNTTDPVGNAGGIALPYFAIAEQQTITSGYGAEYGRSTGGVISQIGHRGGNDFHAGVYVTWAPSWAQSGYDNIYYANPASTTPGQQVGDIFVNRRRNSDWSTVYDAYVSGPLIKDKLFFYITAEAQHDSSKATGSVDSPYYNSHSTSLPKFYGKLDWNINDNNVLEATYASSKLEDLSNNAYNYDYSTNTAGSYAGINNPLYSSKFDIGILKYTSYITDNLTLSVLAGKMKSTYYSQQVTYPGFDVLLAGVSGVGSQNPTVPGAGNTNNNALTIPSPDHKSSENNFRLDLDWKLGDHDVKFGIDNMRSTDMNDGSQSAGPGYYWIYGKQGSKNFSSPTLSCNALGQCALNPINYPNGGAVGTGDTASSYYVVKRTYGGVASFTVEQKAQYVEDNWQVTPNLLLNLGLRNDQFINYSAGNQPYIRETSPQWQPRLGFSWDIFGDSSAKLYGNVGRYYLALPTGLGVRMAGANAYLNEYYTYASIDSNGIPQGLTQVPTTATPYSPDGEYGTPKDPKTIAASDLKPMYQDEYVLGFQKTLNAFGQALVWTSQATYSRMNNIIDDTGTVTEPADALDSAFQTDILVNPGRSNKVRYLATDGTYKTYTWNPHTVTGGYVTGFPAAFRKYYSLEEALEHPWDGKWMGKIDYVFAKSYGTTEGPTYSPLGQTSNASAASGGGQSGSISEAWDFPELMQYSNGELPNSHRHTLKAYGTYAITPEWLVSGLYIVQSGAPITCLGAWGPDQIDAEGYGEAYHWCNGMPSPPGKAGHTPWTHKLDLSVSYIPEWAGKHLTLQVQVQNVFNEQKDTAYVVTHDGVGGAPDTAYKLPIGGVTGYAVELPRYVEFNAKFDW</sequence>
<evidence type="ECO:0000256" key="4">
    <source>
        <dbReference type="ARBA" id="ARBA00022692"/>
    </source>
</evidence>
<evidence type="ECO:0000256" key="2">
    <source>
        <dbReference type="ARBA" id="ARBA00022448"/>
    </source>
</evidence>
<dbReference type="InterPro" id="IPR057601">
    <property type="entry name" value="Oar-like_b-barrel"/>
</dbReference>
<dbReference type="SUPFAM" id="SSF49452">
    <property type="entry name" value="Starch-binding domain-like"/>
    <property type="match status" value="1"/>
</dbReference>
<dbReference type="Gene3D" id="2.170.130.10">
    <property type="entry name" value="TonB-dependent receptor, plug domain"/>
    <property type="match status" value="1"/>
</dbReference>
<keyword evidence="10" id="KW-0675">Receptor</keyword>
<keyword evidence="2" id="KW-0813">Transport</keyword>
<keyword evidence="3" id="KW-1134">Transmembrane beta strand</keyword>
<dbReference type="EMBL" id="JBFOHK010000002">
    <property type="protein sequence ID" value="MEW9572042.1"/>
    <property type="molecule type" value="Genomic_DNA"/>
</dbReference>
<evidence type="ECO:0000256" key="7">
    <source>
        <dbReference type="SAM" id="MobiDB-lite"/>
    </source>
</evidence>
<evidence type="ECO:0000259" key="9">
    <source>
        <dbReference type="Pfam" id="PF25183"/>
    </source>
</evidence>
<evidence type="ECO:0000256" key="6">
    <source>
        <dbReference type="ARBA" id="ARBA00023237"/>
    </source>
</evidence>
<evidence type="ECO:0000313" key="11">
    <source>
        <dbReference type="Proteomes" id="UP001556220"/>
    </source>
</evidence>
<dbReference type="Gene3D" id="2.40.170.20">
    <property type="entry name" value="TonB-dependent receptor, beta-barrel domain"/>
    <property type="match status" value="1"/>
</dbReference>
<dbReference type="RefSeq" id="WP_367854102.1">
    <property type="nucleotide sequence ID" value="NZ_JBFOHK010000002.1"/>
</dbReference>
<comment type="caution">
    <text evidence="10">The sequence shown here is derived from an EMBL/GenBank/DDBJ whole genome shotgun (WGS) entry which is preliminary data.</text>
</comment>
<evidence type="ECO:0000256" key="1">
    <source>
        <dbReference type="ARBA" id="ARBA00004571"/>
    </source>
</evidence>
<dbReference type="InterPro" id="IPR039426">
    <property type="entry name" value="TonB-dep_rcpt-like"/>
</dbReference>
<dbReference type="Pfam" id="PF25183">
    <property type="entry name" value="OMP_b-brl_4"/>
    <property type="match status" value="1"/>
</dbReference>
<proteinExistence type="predicted"/>
<accession>A0ABV3QFG7</accession>
<comment type="subcellular location">
    <subcellularLocation>
        <location evidence="1">Cell outer membrane</location>
        <topology evidence="1">Multi-pass membrane protein</topology>
    </subcellularLocation>
</comment>
<dbReference type="PANTHER" id="PTHR30069:SF46">
    <property type="entry name" value="OAR PROTEIN"/>
    <property type="match status" value="1"/>
</dbReference>
<dbReference type="InterPro" id="IPR037066">
    <property type="entry name" value="Plug_dom_sf"/>
</dbReference>
<keyword evidence="6" id="KW-0998">Cell outer membrane</keyword>
<keyword evidence="5" id="KW-0472">Membrane</keyword>
<keyword evidence="11" id="KW-1185">Reference proteome</keyword>
<dbReference type="InterPro" id="IPR013784">
    <property type="entry name" value="Carb-bd-like_fold"/>
</dbReference>
<feature type="domain" description="TonB-dependent transporter Oar-like beta-barrel" evidence="9">
    <location>
        <begin position="351"/>
        <end position="616"/>
    </location>
</feature>
<evidence type="ECO:0000259" key="8">
    <source>
        <dbReference type="Pfam" id="PF07715"/>
    </source>
</evidence>
<feature type="compositionally biased region" description="Polar residues" evidence="7">
    <location>
        <begin position="463"/>
        <end position="477"/>
    </location>
</feature>
<dbReference type="Proteomes" id="UP001556220">
    <property type="component" value="Unassembled WGS sequence"/>
</dbReference>
<reference evidence="10 11" key="1">
    <citation type="submission" date="2024-06" db="EMBL/GenBank/DDBJ databases">
        <authorList>
            <person name="Woo H."/>
        </authorList>
    </citation>
    <scope>NUCLEOTIDE SEQUENCE [LARGE SCALE GENOMIC DNA]</scope>
    <source>
        <strain evidence="10 11">Si-c</strain>
    </source>
</reference>